<protein>
    <submittedName>
        <fullName evidence="4">Bifunctional non-homologous end joining protein LigD</fullName>
    </submittedName>
</protein>
<dbReference type="InterPro" id="IPR012310">
    <property type="entry name" value="DNA_ligase_ATP-dep_cent"/>
</dbReference>
<organism evidence="4 5">
    <name type="scientific">Thermopolyspora flexuosa</name>
    <dbReference type="NCBI Taxonomy" id="103836"/>
    <lineage>
        <taxon>Bacteria</taxon>
        <taxon>Bacillati</taxon>
        <taxon>Actinomycetota</taxon>
        <taxon>Actinomycetes</taxon>
        <taxon>Streptosporangiales</taxon>
        <taxon>Streptosporangiaceae</taxon>
        <taxon>Thermopolyspora</taxon>
    </lineage>
</organism>
<dbReference type="EMBL" id="VFPQ01000001">
    <property type="protein sequence ID" value="TQM76504.1"/>
    <property type="molecule type" value="Genomic_DNA"/>
</dbReference>
<proteinExistence type="predicted"/>
<evidence type="ECO:0000259" key="3">
    <source>
        <dbReference type="Pfam" id="PF13298"/>
    </source>
</evidence>
<dbReference type="Gene3D" id="3.30.1490.70">
    <property type="match status" value="1"/>
</dbReference>
<dbReference type="Pfam" id="PF01068">
    <property type="entry name" value="DNA_ligase_A_M"/>
    <property type="match status" value="1"/>
</dbReference>
<dbReference type="Pfam" id="PF13298">
    <property type="entry name" value="LigD_N"/>
    <property type="match status" value="1"/>
</dbReference>
<dbReference type="GO" id="GO:0006310">
    <property type="term" value="P:DNA recombination"/>
    <property type="evidence" value="ECO:0007669"/>
    <property type="project" value="InterPro"/>
</dbReference>
<dbReference type="Proteomes" id="UP000319213">
    <property type="component" value="Unassembled WGS sequence"/>
</dbReference>
<dbReference type="PANTHER" id="PTHR39465:SF1">
    <property type="entry name" value="DNA LIGASE D 3'-PHOSPHOESTERASE DOMAIN-CONTAINING PROTEIN"/>
    <property type="match status" value="1"/>
</dbReference>
<feature type="domain" description="DNA ligase D 3'-phosphoesterase" evidence="3">
    <location>
        <begin position="39"/>
        <end position="139"/>
    </location>
</feature>
<evidence type="ECO:0000256" key="1">
    <source>
        <dbReference type="SAM" id="MobiDB-lite"/>
    </source>
</evidence>
<gene>
    <name evidence="4" type="ORF">FHX40_3247</name>
</gene>
<dbReference type="SUPFAM" id="SSF56091">
    <property type="entry name" value="DNA ligase/mRNA capping enzyme, catalytic domain"/>
    <property type="match status" value="1"/>
</dbReference>
<dbReference type="RefSeq" id="WP_142260380.1">
    <property type="nucleotide sequence ID" value="NZ_BMPV01000005.1"/>
</dbReference>
<dbReference type="Gene3D" id="3.30.470.30">
    <property type="entry name" value="DNA ligase/mRNA capping enzyme"/>
    <property type="match status" value="1"/>
</dbReference>
<evidence type="ECO:0000313" key="5">
    <source>
        <dbReference type="Proteomes" id="UP000319213"/>
    </source>
</evidence>
<accession>A0A543J105</accession>
<dbReference type="NCBIfam" id="TIGR02777">
    <property type="entry name" value="LigD_PE_dom"/>
    <property type="match status" value="1"/>
</dbReference>
<dbReference type="OrthoDB" id="9802472at2"/>
<reference evidence="4 5" key="1">
    <citation type="submission" date="2019-06" db="EMBL/GenBank/DDBJ databases">
        <title>Sequencing the genomes of 1000 actinobacteria strains.</title>
        <authorList>
            <person name="Klenk H.-P."/>
        </authorList>
    </citation>
    <scope>NUCLEOTIDE SEQUENCE [LARGE SCALE GENOMIC DNA]</scope>
    <source>
        <strain evidence="4 5">DSM 43186</strain>
    </source>
</reference>
<dbReference type="PANTHER" id="PTHR39465">
    <property type="entry name" value="DNA LIGASE D, 3'-PHOSPHOESTERASE DOMAIN"/>
    <property type="match status" value="1"/>
</dbReference>
<comment type="caution">
    <text evidence="4">The sequence shown here is derived from an EMBL/GenBank/DDBJ whole genome shotgun (WGS) entry which is preliminary data.</text>
</comment>
<dbReference type="InterPro" id="IPR014144">
    <property type="entry name" value="LigD_PE_domain"/>
</dbReference>
<keyword evidence="5" id="KW-1185">Reference proteome</keyword>
<name>A0A543J105_9ACTN</name>
<feature type="region of interest" description="Disordered" evidence="1">
    <location>
        <begin position="1"/>
        <end position="33"/>
    </location>
</feature>
<feature type="domain" description="ATP-dependent DNA ligase family profile" evidence="2">
    <location>
        <begin position="245"/>
        <end position="326"/>
    </location>
</feature>
<dbReference type="GO" id="GO:0003910">
    <property type="term" value="F:DNA ligase (ATP) activity"/>
    <property type="evidence" value="ECO:0007669"/>
    <property type="project" value="InterPro"/>
</dbReference>
<evidence type="ECO:0000259" key="2">
    <source>
        <dbReference type="Pfam" id="PF01068"/>
    </source>
</evidence>
<dbReference type="AlphaFoldDB" id="A0A543J105"/>
<dbReference type="GO" id="GO:0005524">
    <property type="term" value="F:ATP binding"/>
    <property type="evidence" value="ECO:0007669"/>
    <property type="project" value="InterPro"/>
</dbReference>
<dbReference type="GO" id="GO:0006281">
    <property type="term" value="P:DNA repair"/>
    <property type="evidence" value="ECO:0007669"/>
    <property type="project" value="InterPro"/>
</dbReference>
<evidence type="ECO:0000313" key="4">
    <source>
        <dbReference type="EMBL" id="TQM76504.1"/>
    </source>
</evidence>
<sequence>MTADRLAEYRDRRDRERTPEPVPATGPLPTGGDDTFVIQEHHARRLHWDLRLERDGVLVSWAVPKGLPRTPADNRLAVHTEDHPLEYAAFAGEIPRGEYGAGRVLIWDRGRYETEKWTDREVKVVLHGSRVSGRYVLFRTRGRNWLIHRMDPPADPAEEPLPRAVAPMRAVRRSRPPDDPERHAFEFAWGGRRVLAYVEGGQVRLTDADGADVTREYPGLRGLGEQLGARPAVLDGEVTDQMGAATYVIFDLLYLDGHALFGEPYRRRRELLDGLGLVGPHWQTAPSFTGADAAVRQVARERGLPGVVAKRLDSRYEPGTDSEAWLLVPG</sequence>
<feature type="compositionally biased region" description="Basic and acidic residues" evidence="1">
    <location>
        <begin position="1"/>
        <end position="19"/>
    </location>
</feature>